<dbReference type="AlphaFoldDB" id="C4L130"/>
<dbReference type="PANTHER" id="PTHR45753:SF3">
    <property type="entry name" value="ORNITHINE TRANSCARBAMYLASE, MITOCHONDRIAL"/>
    <property type="match status" value="1"/>
</dbReference>
<comment type="subcellular location">
    <subcellularLocation>
        <location evidence="8">Cytoplasm</location>
    </subcellularLocation>
</comment>
<dbReference type="GO" id="GO:0016597">
    <property type="term" value="F:amino acid binding"/>
    <property type="evidence" value="ECO:0007669"/>
    <property type="project" value="InterPro"/>
</dbReference>
<dbReference type="KEGG" id="eat:EAT1b_2070"/>
<feature type="binding site" evidence="8">
    <location>
        <position position="227"/>
    </location>
    <ligand>
        <name>L-ornithine</name>
        <dbReference type="ChEBI" id="CHEBI:46911"/>
    </ligand>
</feature>
<comment type="similarity">
    <text evidence="3 8">Belongs to the aspartate/ornithine carbamoyltransferase superfamily. OTCase family.</text>
</comment>
<dbReference type="OrthoDB" id="9802587at2"/>
<evidence type="ECO:0000256" key="9">
    <source>
        <dbReference type="NCBIfam" id="TIGR00658"/>
    </source>
</evidence>
<dbReference type="EC" id="2.1.3.3" evidence="4 9"/>
<dbReference type="HOGENOM" id="CLU_043846_3_2_9"/>
<dbReference type="InterPro" id="IPR024904">
    <property type="entry name" value="OTCase_ArgI"/>
</dbReference>
<dbReference type="EMBL" id="CP001615">
    <property type="protein sequence ID" value="ACQ70993.1"/>
    <property type="molecule type" value="Genomic_DNA"/>
</dbReference>
<evidence type="ECO:0000256" key="5">
    <source>
        <dbReference type="ARBA" id="ARBA00016634"/>
    </source>
</evidence>
<dbReference type="HAMAP" id="MF_01109">
    <property type="entry name" value="OTCase"/>
    <property type="match status" value="1"/>
</dbReference>
<dbReference type="GO" id="GO:0004585">
    <property type="term" value="F:ornithine carbamoyltransferase activity"/>
    <property type="evidence" value="ECO:0007669"/>
    <property type="project" value="UniProtKB-UniRule"/>
</dbReference>
<evidence type="ECO:0000256" key="4">
    <source>
        <dbReference type="ARBA" id="ARBA00013007"/>
    </source>
</evidence>
<evidence type="ECO:0000256" key="1">
    <source>
        <dbReference type="ARBA" id="ARBA00003822"/>
    </source>
</evidence>
<reference evidence="12 13" key="1">
    <citation type="journal article" date="2011" name="J. Bacteriol.">
        <title>Complete genome sequence of the Thermophilic Bacterium Exiguobacterium sp. AT1b.</title>
        <authorList>
            <person name="Vishnivetskaya T.A."/>
            <person name="Lucas S."/>
            <person name="Copeland A."/>
            <person name="Lapidus A."/>
            <person name="Glavina Del Rio T."/>
            <person name="Dalin E."/>
            <person name="Tice H."/>
            <person name="Bruce D.C."/>
            <person name="Goodwin L.A."/>
            <person name="Pitluck S."/>
            <person name="Saunders E."/>
            <person name="Brettin T."/>
            <person name="Detter C."/>
            <person name="Han C."/>
            <person name="Larimer F."/>
            <person name="Land M.L."/>
            <person name="Hauser L.J."/>
            <person name="Kyrpides N.C."/>
            <person name="Ovchinnikova G."/>
            <person name="Kathariou S."/>
            <person name="Ramaley R.F."/>
            <person name="Rodrigues D.F."/>
            <person name="Hendrix C."/>
            <person name="Richardson P."/>
            <person name="Tiedje J.M."/>
        </authorList>
    </citation>
    <scope>NUCLEOTIDE SEQUENCE [LARGE SCALE GENOMIC DNA]</scope>
    <source>
        <strain evidence="13">ATCC BAA-1283 / AT1b</strain>
    </source>
</reference>
<evidence type="ECO:0000256" key="8">
    <source>
        <dbReference type="HAMAP-Rule" id="MF_01109"/>
    </source>
</evidence>
<dbReference type="PRINTS" id="PR00100">
    <property type="entry name" value="AOTCASE"/>
</dbReference>
<dbReference type="PRINTS" id="PR00102">
    <property type="entry name" value="OTCASE"/>
</dbReference>
<dbReference type="FunFam" id="3.40.50.1370:FF:000008">
    <property type="entry name" value="Ornithine carbamoyltransferase"/>
    <property type="match status" value="1"/>
</dbReference>
<dbReference type="STRING" id="360911.EAT1b_2070"/>
<evidence type="ECO:0000259" key="10">
    <source>
        <dbReference type="Pfam" id="PF00185"/>
    </source>
</evidence>
<gene>
    <name evidence="12" type="ordered locus">EAT1b_2070</name>
</gene>
<dbReference type="InterPro" id="IPR006131">
    <property type="entry name" value="Asp_carbamoyltransf_Asp/Orn-bd"/>
</dbReference>
<feature type="binding site" evidence="8">
    <location>
        <position position="163"/>
    </location>
    <ligand>
        <name>L-ornithine</name>
        <dbReference type="ChEBI" id="CHEBI:46911"/>
    </ligand>
</feature>
<comment type="catalytic activity">
    <reaction evidence="7 8">
        <text>carbamoyl phosphate + L-ornithine = L-citrulline + phosphate + H(+)</text>
        <dbReference type="Rhea" id="RHEA:19513"/>
        <dbReference type="ChEBI" id="CHEBI:15378"/>
        <dbReference type="ChEBI" id="CHEBI:43474"/>
        <dbReference type="ChEBI" id="CHEBI:46911"/>
        <dbReference type="ChEBI" id="CHEBI:57743"/>
        <dbReference type="ChEBI" id="CHEBI:58228"/>
        <dbReference type="EC" id="2.1.3.3"/>
    </reaction>
</comment>
<accession>C4L130</accession>
<dbReference type="Pfam" id="PF02729">
    <property type="entry name" value="OTCace_N"/>
    <property type="match status" value="1"/>
</dbReference>
<dbReference type="PANTHER" id="PTHR45753">
    <property type="entry name" value="ORNITHINE CARBAMOYLTRANSFERASE, MITOCHONDRIAL"/>
    <property type="match status" value="1"/>
</dbReference>
<name>C4L130_EXISA</name>
<dbReference type="InterPro" id="IPR006132">
    <property type="entry name" value="Asp/Orn_carbamoyltranf_P-bd"/>
</dbReference>
<keyword evidence="6 8" id="KW-0808">Transferase</keyword>
<dbReference type="Proteomes" id="UP000000716">
    <property type="component" value="Chromosome"/>
</dbReference>
<keyword evidence="8" id="KW-0963">Cytoplasm</keyword>
<evidence type="ECO:0000256" key="2">
    <source>
        <dbReference type="ARBA" id="ARBA00004975"/>
    </source>
</evidence>
<dbReference type="eggNOG" id="COG0078">
    <property type="taxonomic scope" value="Bacteria"/>
</dbReference>
<dbReference type="InterPro" id="IPR006130">
    <property type="entry name" value="Asp/Orn_carbamoylTrfase"/>
</dbReference>
<feature type="binding site" evidence="8">
    <location>
        <begin position="231"/>
        <end position="232"/>
    </location>
    <ligand>
        <name>L-ornithine</name>
        <dbReference type="ChEBI" id="CHEBI:46911"/>
    </ligand>
</feature>
<feature type="binding site" evidence="8">
    <location>
        <position position="295"/>
    </location>
    <ligand>
        <name>carbamoyl phosphate</name>
        <dbReference type="ChEBI" id="CHEBI:58228"/>
    </ligand>
</feature>
<feature type="binding site" evidence="8">
    <location>
        <begin position="267"/>
        <end position="268"/>
    </location>
    <ligand>
        <name>carbamoyl phosphate</name>
        <dbReference type="ChEBI" id="CHEBI:58228"/>
    </ligand>
</feature>
<dbReference type="RefSeq" id="WP_015880552.1">
    <property type="nucleotide sequence ID" value="NC_012673.1"/>
</dbReference>
<dbReference type="InterPro" id="IPR002292">
    <property type="entry name" value="Orn/put_carbamltrans"/>
</dbReference>
<dbReference type="SUPFAM" id="SSF53671">
    <property type="entry name" value="Aspartate/ornithine carbamoyltransferase"/>
    <property type="match status" value="1"/>
</dbReference>
<evidence type="ECO:0000313" key="12">
    <source>
        <dbReference type="EMBL" id="ACQ70993.1"/>
    </source>
</evidence>
<dbReference type="InterPro" id="IPR036901">
    <property type="entry name" value="Asp/Orn_carbamoylTrfase_sf"/>
</dbReference>
<dbReference type="Gene3D" id="3.40.50.1370">
    <property type="entry name" value="Aspartate/ornithine carbamoyltransferase"/>
    <property type="match status" value="2"/>
</dbReference>
<dbReference type="NCBIfam" id="TIGR00658">
    <property type="entry name" value="orni_carb_tr"/>
    <property type="match status" value="1"/>
</dbReference>
<evidence type="ECO:0000259" key="11">
    <source>
        <dbReference type="Pfam" id="PF02729"/>
    </source>
</evidence>
<dbReference type="NCBIfam" id="NF001986">
    <property type="entry name" value="PRK00779.1"/>
    <property type="match status" value="1"/>
</dbReference>
<evidence type="ECO:0000313" key="13">
    <source>
        <dbReference type="Proteomes" id="UP000000716"/>
    </source>
</evidence>
<comment type="function">
    <text evidence="1">Reversibly catalyzes the transfer of the carbamoyl group from carbamoyl phosphate (CP) to the N(epsilon) atom of ornithine (ORN) to produce L-citrulline.</text>
</comment>
<dbReference type="PROSITE" id="PS00097">
    <property type="entry name" value="CARBAMOYLTRANSFERASE"/>
    <property type="match status" value="1"/>
</dbReference>
<feature type="binding site" evidence="8">
    <location>
        <begin position="132"/>
        <end position="135"/>
    </location>
    <ligand>
        <name>carbamoyl phosphate</name>
        <dbReference type="ChEBI" id="CHEBI:58228"/>
    </ligand>
</feature>
<dbReference type="GO" id="GO:0042450">
    <property type="term" value="P:L-arginine biosynthetic process via ornithine"/>
    <property type="evidence" value="ECO:0007669"/>
    <property type="project" value="UniProtKB-UniRule"/>
</dbReference>
<feature type="binding site" evidence="8">
    <location>
        <position position="105"/>
    </location>
    <ligand>
        <name>carbamoyl phosphate</name>
        <dbReference type="ChEBI" id="CHEBI:58228"/>
    </ligand>
</feature>
<feature type="domain" description="Aspartate/ornithine carbamoyltransferase Asp/Orn-binding" evidence="10">
    <location>
        <begin position="152"/>
        <end position="305"/>
    </location>
</feature>
<evidence type="ECO:0000256" key="7">
    <source>
        <dbReference type="ARBA" id="ARBA00048772"/>
    </source>
</evidence>
<keyword evidence="13" id="KW-1185">Reference proteome</keyword>
<proteinExistence type="inferred from homology"/>
<feature type="binding site" evidence="8">
    <location>
        <position position="81"/>
    </location>
    <ligand>
        <name>carbamoyl phosphate</name>
        <dbReference type="ChEBI" id="CHEBI:58228"/>
    </ligand>
</feature>
<protein>
    <recommendedName>
        <fullName evidence="5 9">Ornithine carbamoyltransferase</fullName>
        <ecNumber evidence="4 9">2.1.3.3</ecNumber>
    </recommendedName>
</protein>
<evidence type="ECO:0000256" key="3">
    <source>
        <dbReference type="ARBA" id="ARBA00007805"/>
    </source>
</evidence>
<dbReference type="GO" id="GO:0005737">
    <property type="term" value="C:cytoplasm"/>
    <property type="evidence" value="ECO:0007669"/>
    <property type="project" value="UniProtKB-SubCell"/>
</dbReference>
<dbReference type="GO" id="GO:0019240">
    <property type="term" value="P:citrulline biosynthetic process"/>
    <property type="evidence" value="ECO:0007669"/>
    <property type="project" value="TreeGrafter"/>
</dbReference>
<sequence>MTVKTIQHFLTMEELTPDTLDSLMQLAHEVKRSPQSYATALTGKKVALLFEKASTRTRMSFEVGVVELGGYPLFLSGQDLQIGRGEPLTDTIQVMSRYVDALMIRTYAHETVETLAQHGSIPIINGLTDLHHPCQVLADLLTIEEQFGSRAGKVLAYIGDGNNMAHSLMIGGALSGMHIRIASPNGYTVDHAIYEKAQKLATSTGGSIALFENPSLAANEADIVYTDVFASMGQEGEAEERLMKFNGFQVNKELMALANPDAIFLHCLPAHRGEEVTADVIDGPQSWVFDQAENRLHAQKALMLTLLT</sequence>
<organism evidence="12 13">
    <name type="scientific">Exiguobacterium sp. (strain ATCC BAA-1283 / AT1b)</name>
    <dbReference type="NCBI Taxonomy" id="360911"/>
    <lineage>
        <taxon>Bacteria</taxon>
        <taxon>Bacillati</taxon>
        <taxon>Bacillota</taxon>
        <taxon>Bacilli</taxon>
        <taxon>Bacillales</taxon>
        <taxon>Bacillales Family XII. Incertae Sedis</taxon>
        <taxon>Exiguobacterium</taxon>
    </lineage>
</organism>
<feature type="domain" description="Aspartate/ornithine carbamoyltransferase carbamoyl-P binding" evidence="11">
    <location>
        <begin position="7"/>
        <end position="145"/>
    </location>
</feature>
<evidence type="ECO:0000256" key="6">
    <source>
        <dbReference type="ARBA" id="ARBA00022679"/>
    </source>
</evidence>
<dbReference type="Pfam" id="PF00185">
    <property type="entry name" value="OTCace"/>
    <property type="match status" value="1"/>
</dbReference>
<comment type="pathway">
    <text evidence="2">Amino-acid biosynthesis; L-arginine biosynthesis; L-arginine from L-ornithine and carbamoyl phosphate: step 1/3.</text>
</comment>
<feature type="binding site" evidence="8">
    <location>
        <begin position="54"/>
        <end position="57"/>
    </location>
    <ligand>
        <name>carbamoyl phosphate</name>
        <dbReference type="ChEBI" id="CHEBI:58228"/>
    </ligand>
</feature>